<accession>X1F0P9</accession>
<name>X1F0P9_9ZZZZ</name>
<dbReference type="AlphaFoldDB" id="X1F0P9"/>
<dbReference type="EMBL" id="BARU01010940">
    <property type="protein sequence ID" value="GAH39211.1"/>
    <property type="molecule type" value="Genomic_DNA"/>
</dbReference>
<organism evidence="1">
    <name type="scientific">marine sediment metagenome</name>
    <dbReference type="NCBI Taxonomy" id="412755"/>
    <lineage>
        <taxon>unclassified sequences</taxon>
        <taxon>metagenomes</taxon>
        <taxon>ecological metagenomes</taxon>
    </lineage>
</organism>
<feature type="non-terminal residue" evidence="1">
    <location>
        <position position="1"/>
    </location>
</feature>
<reference evidence="1" key="1">
    <citation type="journal article" date="2014" name="Front. Microbiol.">
        <title>High frequency of phylogenetically diverse reductive dehalogenase-homologous genes in deep subseafloor sedimentary metagenomes.</title>
        <authorList>
            <person name="Kawai M."/>
            <person name="Futagami T."/>
            <person name="Toyoda A."/>
            <person name="Takaki Y."/>
            <person name="Nishi S."/>
            <person name="Hori S."/>
            <person name="Arai W."/>
            <person name="Tsubouchi T."/>
            <person name="Morono Y."/>
            <person name="Uchiyama I."/>
            <person name="Ito T."/>
            <person name="Fujiyama A."/>
            <person name="Inagaki F."/>
            <person name="Takami H."/>
        </authorList>
    </citation>
    <scope>NUCLEOTIDE SEQUENCE</scope>
    <source>
        <strain evidence="1">Expedition CK06-06</strain>
    </source>
</reference>
<gene>
    <name evidence="1" type="ORF">S03H2_20704</name>
</gene>
<protein>
    <submittedName>
        <fullName evidence="1">Uncharacterized protein</fullName>
    </submittedName>
</protein>
<proteinExistence type="predicted"/>
<sequence>IEIEVIFPLAFAGLFLSTKVLNPSVVVAGLSIAELPMSIEIARTTS</sequence>
<evidence type="ECO:0000313" key="1">
    <source>
        <dbReference type="EMBL" id="GAH39211.1"/>
    </source>
</evidence>
<comment type="caution">
    <text evidence="1">The sequence shown here is derived from an EMBL/GenBank/DDBJ whole genome shotgun (WGS) entry which is preliminary data.</text>
</comment>